<evidence type="ECO:0008006" key="4">
    <source>
        <dbReference type="Google" id="ProtNLM"/>
    </source>
</evidence>
<dbReference type="Pfam" id="PF06897">
    <property type="entry name" value="DUF1269"/>
    <property type="match status" value="1"/>
</dbReference>
<sequence length="178" mass="18043">MAFDTFIVFTGVYPDKESAEADYELVKDLFGKAGLVDAYDAAIVERREDGKVKLGRKHETPTRAGGVLGGGVGLATGLVVALFPFAALGGGLLVGTAAGGAVLGAVAGHAAAGMSRSDLKELGEQLDAGQAGLVVVAVADMESRVREAMQRAEEVAQKELKVDQEALANDAGEAAGAG</sequence>
<comment type="caution">
    <text evidence="2">The sequence shown here is derived from an EMBL/GenBank/DDBJ whole genome shotgun (WGS) entry which is preliminary data.</text>
</comment>
<gene>
    <name evidence="2" type="ORF">GCM10009798_01220</name>
</gene>
<proteinExistence type="predicted"/>
<keyword evidence="1" id="KW-0812">Transmembrane</keyword>
<dbReference type="EMBL" id="BAAAPB010000001">
    <property type="protein sequence ID" value="GAA1946010.1"/>
    <property type="molecule type" value="Genomic_DNA"/>
</dbReference>
<dbReference type="RefSeq" id="WP_344041332.1">
    <property type="nucleotide sequence ID" value="NZ_BAAAPB010000001.1"/>
</dbReference>
<evidence type="ECO:0000313" key="3">
    <source>
        <dbReference type="Proteomes" id="UP001500571"/>
    </source>
</evidence>
<protein>
    <recommendedName>
        <fullName evidence="4">DUF1269 domain-containing protein</fullName>
    </recommendedName>
</protein>
<dbReference type="Proteomes" id="UP001500571">
    <property type="component" value="Unassembled WGS sequence"/>
</dbReference>
<keyword evidence="3" id="KW-1185">Reference proteome</keyword>
<feature type="transmembrane region" description="Helical" evidence="1">
    <location>
        <begin position="66"/>
        <end position="86"/>
    </location>
</feature>
<name>A0ABN2Q740_9ACTN</name>
<evidence type="ECO:0000256" key="1">
    <source>
        <dbReference type="SAM" id="Phobius"/>
    </source>
</evidence>
<accession>A0ABN2Q740</accession>
<feature type="transmembrane region" description="Helical" evidence="1">
    <location>
        <begin position="92"/>
        <end position="112"/>
    </location>
</feature>
<keyword evidence="1" id="KW-1133">Transmembrane helix</keyword>
<organism evidence="2 3">
    <name type="scientific">Nocardioides panacihumi</name>
    <dbReference type="NCBI Taxonomy" id="400774"/>
    <lineage>
        <taxon>Bacteria</taxon>
        <taxon>Bacillati</taxon>
        <taxon>Actinomycetota</taxon>
        <taxon>Actinomycetes</taxon>
        <taxon>Propionibacteriales</taxon>
        <taxon>Nocardioidaceae</taxon>
        <taxon>Nocardioides</taxon>
    </lineage>
</organism>
<reference evidence="3" key="1">
    <citation type="journal article" date="2019" name="Int. J. Syst. Evol. Microbiol.">
        <title>The Global Catalogue of Microorganisms (GCM) 10K type strain sequencing project: providing services to taxonomists for standard genome sequencing and annotation.</title>
        <authorList>
            <consortium name="The Broad Institute Genomics Platform"/>
            <consortium name="The Broad Institute Genome Sequencing Center for Infectious Disease"/>
            <person name="Wu L."/>
            <person name="Ma J."/>
        </authorList>
    </citation>
    <scope>NUCLEOTIDE SEQUENCE [LARGE SCALE GENOMIC DNA]</scope>
    <source>
        <strain evidence="3">JCM 15309</strain>
    </source>
</reference>
<evidence type="ECO:0000313" key="2">
    <source>
        <dbReference type="EMBL" id="GAA1946010.1"/>
    </source>
</evidence>
<keyword evidence="1" id="KW-0472">Membrane</keyword>
<dbReference type="InterPro" id="IPR009200">
    <property type="entry name" value="DUF1269_membrane"/>
</dbReference>